<dbReference type="SUPFAM" id="SSF46934">
    <property type="entry name" value="UBA-like"/>
    <property type="match status" value="1"/>
</dbReference>
<feature type="compositionally biased region" description="Low complexity" evidence="1">
    <location>
        <begin position="183"/>
        <end position="208"/>
    </location>
</feature>
<accession>A0AAV5GG27</accession>
<dbReference type="PANTHER" id="PTHR16461:SF5">
    <property type="entry name" value="TOLL-INTERACTING PROTEIN"/>
    <property type="match status" value="1"/>
</dbReference>
<dbReference type="InterPro" id="IPR003892">
    <property type="entry name" value="CUE"/>
</dbReference>
<feature type="compositionally biased region" description="Low complexity" evidence="1">
    <location>
        <begin position="389"/>
        <end position="410"/>
    </location>
</feature>
<feature type="compositionally biased region" description="Basic and acidic residues" evidence="1">
    <location>
        <begin position="1"/>
        <end position="14"/>
    </location>
</feature>
<feature type="domain" description="CUE" evidence="2">
    <location>
        <begin position="66"/>
        <end position="109"/>
    </location>
</feature>
<evidence type="ECO:0000256" key="1">
    <source>
        <dbReference type="SAM" id="MobiDB-lite"/>
    </source>
</evidence>
<proteinExistence type="predicted"/>
<dbReference type="PANTHER" id="PTHR16461">
    <property type="entry name" value="TOLL-INTERACTING PROTEIN"/>
    <property type="match status" value="1"/>
</dbReference>
<feature type="compositionally biased region" description="Basic and acidic residues" evidence="1">
    <location>
        <begin position="240"/>
        <end position="252"/>
    </location>
</feature>
<feature type="compositionally biased region" description="Low complexity" evidence="1">
    <location>
        <begin position="45"/>
        <end position="64"/>
    </location>
</feature>
<evidence type="ECO:0000259" key="2">
    <source>
        <dbReference type="PROSITE" id="PS51140"/>
    </source>
</evidence>
<dbReference type="EMBL" id="BQKY01000003">
    <property type="protein sequence ID" value="GJN88571.1"/>
    <property type="molecule type" value="Genomic_DNA"/>
</dbReference>
<protein>
    <recommendedName>
        <fullName evidence="2">CUE domain-containing protein</fullName>
    </recommendedName>
</protein>
<dbReference type="SMART" id="SM00546">
    <property type="entry name" value="CUE"/>
    <property type="match status" value="1"/>
</dbReference>
<evidence type="ECO:0000313" key="4">
    <source>
        <dbReference type="Proteomes" id="UP001342314"/>
    </source>
</evidence>
<dbReference type="GO" id="GO:0005737">
    <property type="term" value="C:cytoplasm"/>
    <property type="evidence" value="ECO:0007669"/>
    <property type="project" value="TreeGrafter"/>
</dbReference>
<dbReference type="Gene3D" id="1.10.8.10">
    <property type="entry name" value="DNA helicase RuvA subunit, C-terminal domain"/>
    <property type="match status" value="1"/>
</dbReference>
<comment type="caution">
    <text evidence="3">The sequence shown here is derived from an EMBL/GenBank/DDBJ whole genome shotgun (WGS) entry which is preliminary data.</text>
</comment>
<feature type="region of interest" description="Disordered" evidence="1">
    <location>
        <begin position="132"/>
        <end position="437"/>
    </location>
</feature>
<evidence type="ECO:0000313" key="3">
    <source>
        <dbReference type="EMBL" id="GJN88571.1"/>
    </source>
</evidence>
<feature type="region of interest" description="Disordered" evidence="1">
    <location>
        <begin position="1"/>
        <end position="68"/>
    </location>
</feature>
<dbReference type="InterPro" id="IPR009060">
    <property type="entry name" value="UBA-like_sf"/>
</dbReference>
<dbReference type="GO" id="GO:0043130">
    <property type="term" value="F:ubiquitin binding"/>
    <property type="evidence" value="ECO:0007669"/>
    <property type="project" value="InterPro"/>
</dbReference>
<dbReference type="Pfam" id="PF02845">
    <property type="entry name" value="CUE"/>
    <property type="match status" value="1"/>
</dbReference>
<dbReference type="GO" id="GO:0006511">
    <property type="term" value="P:ubiquitin-dependent protein catabolic process"/>
    <property type="evidence" value="ECO:0007669"/>
    <property type="project" value="TreeGrafter"/>
</dbReference>
<dbReference type="GO" id="GO:0031624">
    <property type="term" value="F:ubiquitin conjugating enzyme binding"/>
    <property type="evidence" value="ECO:0007669"/>
    <property type="project" value="TreeGrafter"/>
</dbReference>
<dbReference type="AlphaFoldDB" id="A0AAV5GG27"/>
<dbReference type="CDD" id="cd14279">
    <property type="entry name" value="CUE"/>
    <property type="match status" value="1"/>
</dbReference>
<gene>
    <name evidence="3" type="ORF">Rhopal_001537-T1</name>
</gene>
<name>A0AAV5GG27_9BASI</name>
<dbReference type="PROSITE" id="PS51140">
    <property type="entry name" value="CUE"/>
    <property type="match status" value="1"/>
</dbReference>
<sequence length="437" mass="45837">MSSPSEADKVDKPTEAAPPVETPKEVEDDASPPSPPKPDDDERPPATLVVAPEPAAEQAPPAQEQVRDPKVAQLKALFPGTEDAIVEAVLDAVGGSLDEATEQLLVMNDPTFKPDAAELSQLEADEELARQFAREDEVAQAQQRVNAPRRSASLPQAQPQEPRPLAYQPYVPKSRRTTGAGGPASPSLSSWQPPAQQQSQQQRSQEGQPARERDELDQLTEQFSRFADQGKKTLGGFFSRVKEQVARVDEAIIRSASPPQRDDAVPPPPPPKPAAPAPGPSSPSAWTTPSALPRPADAPPRSSSPMSTARPSSPFHPSDVLTRSESHTSAHSGSSKDAATAGKAPPPSSVSTTESPKKDLAGKIPGLLPRQSFSLLDANGKPAPGGLKSPGESPAAGTGAAGASVVVKSPLSAPHHALGDDDSDSDLEYTKSPFDED</sequence>
<reference evidence="3 4" key="1">
    <citation type="submission" date="2021-12" db="EMBL/GenBank/DDBJ databases">
        <title>High titer production of polyol ester of fatty acids by Rhodotorula paludigena BS15 towards product separation-free biomass refinery.</title>
        <authorList>
            <person name="Mano J."/>
            <person name="Ono H."/>
            <person name="Tanaka T."/>
            <person name="Naito K."/>
            <person name="Sushida H."/>
            <person name="Ike M."/>
            <person name="Tokuyasu K."/>
            <person name="Kitaoka M."/>
        </authorList>
    </citation>
    <scope>NUCLEOTIDE SEQUENCE [LARGE SCALE GENOMIC DNA]</scope>
    <source>
        <strain evidence="3 4">BS15</strain>
    </source>
</reference>
<feature type="compositionally biased region" description="Pro residues" evidence="1">
    <location>
        <begin position="265"/>
        <end position="281"/>
    </location>
</feature>
<keyword evidence="4" id="KW-1185">Reference proteome</keyword>
<dbReference type="Proteomes" id="UP001342314">
    <property type="component" value="Unassembled WGS sequence"/>
</dbReference>
<feature type="compositionally biased region" description="Low complexity" evidence="1">
    <location>
        <begin position="282"/>
        <end position="313"/>
    </location>
</feature>
<organism evidence="3 4">
    <name type="scientific">Rhodotorula paludigena</name>
    <dbReference type="NCBI Taxonomy" id="86838"/>
    <lineage>
        <taxon>Eukaryota</taxon>
        <taxon>Fungi</taxon>
        <taxon>Dikarya</taxon>
        <taxon>Basidiomycota</taxon>
        <taxon>Pucciniomycotina</taxon>
        <taxon>Microbotryomycetes</taxon>
        <taxon>Sporidiobolales</taxon>
        <taxon>Sporidiobolaceae</taxon>
        <taxon>Rhodotorula</taxon>
    </lineage>
</organism>